<keyword evidence="1" id="KW-1185">Reference proteome</keyword>
<evidence type="ECO:0000313" key="2">
    <source>
        <dbReference type="WBParaSite" id="Gr19_v10_g6402.t1"/>
    </source>
</evidence>
<dbReference type="WBParaSite" id="Gr19_v10_g6402.t1">
    <property type="protein sequence ID" value="Gr19_v10_g6402.t1"/>
    <property type="gene ID" value="Gr19_v10_g6402"/>
</dbReference>
<name>A0A914I416_GLORO</name>
<organism evidence="1 2">
    <name type="scientific">Globodera rostochiensis</name>
    <name type="common">Golden nematode worm</name>
    <name type="synonym">Heterodera rostochiensis</name>
    <dbReference type="NCBI Taxonomy" id="31243"/>
    <lineage>
        <taxon>Eukaryota</taxon>
        <taxon>Metazoa</taxon>
        <taxon>Ecdysozoa</taxon>
        <taxon>Nematoda</taxon>
        <taxon>Chromadorea</taxon>
        <taxon>Rhabditida</taxon>
        <taxon>Tylenchina</taxon>
        <taxon>Tylenchomorpha</taxon>
        <taxon>Tylenchoidea</taxon>
        <taxon>Heteroderidae</taxon>
        <taxon>Heteroderinae</taxon>
        <taxon>Globodera</taxon>
    </lineage>
</organism>
<evidence type="ECO:0000313" key="1">
    <source>
        <dbReference type="Proteomes" id="UP000887572"/>
    </source>
</evidence>
<dbReference type="Proteomes" id="UP000887572">
    <property type="component" value="Unplaced"/>
</dbReference>
<protein>
    <submittedName>
        <fullName evidence="2">F-box domain-containing protein</fullName>
    </submittedName>
</protein>
<sequence length="348" mass="40373">MLVPIKFLNFICDDVLFEVFAFCGHFELGLKLALISDRFDRLVDAHFKLKEWALGALEIRRAVKGRKCAEIVKRFDFKIERRLSIPQEPIPDKVIGFKRITITRALISYIDRSVIEFLQRIRRLFDSKGANLSIGTSVDQMRSWQIIWQNIWPLINDKICGLDLPCSTFARLRQFSPAILRDCSKLRVIDCMNGFPEFPADDSAGATSRQALAKWLHTPRGDGLPKVLQCSYFDLEGMEELKQAFVNSTEPANCIIRFLRWISVDIVPFELKNDLTGERLVCRRFDENNSLLVRCPIERDDDKWAKWEMEAVELDWCRRWNTISISLDDGLLDASEGPSKPKKRKNWL</sequence>
<dbReference type="AlphaFoldDB" id="A0A914I416"/>
<reference evidence="2" key="1">
    <citation type="submission" date="2022-11" db="UniProtKB">
        <authorList>
            <consortium name="WormBaseParasite"/>
        </authorList>
    </citation>
    <scope>IDENTIFICATION</scope>
</reference>
<accession>A0A914I416</accession>
<proteinExistence type="predicted"/>